<dbReference type="Gene3D" id="3.30.565.10">
    <property type="entry name" value="Histidine kinase-like ATPase, C-terminal domain"/>
    <property type="match status" value="1"/>
</dbReference>
<dbReference type="Gene3D" id="3.30.450.40">
    <property type="match status" value="1"/>
</dbReference>
<protein>
    <submittedName>
        <fullName evidence="4">SpoIIE family protein phosphatase</fullName>
    </submittedName>
</protein>
<dbReference type="Pfam" id="PF01590">
    <property type="entry name" value="GAF"/>
    <property type="match status" value="1"/>
</dbReference>
<dbReference type="Gene3D" id="3.30.450.20">
    <property type="entry name" value="PAS domain"/>
    <property type="match status" value="2"/>
</dbReference>
<evidence type="ECO:0000313" key="5">
    <source>
        <dbReference type="Proteomes" id="UP001212326"/>
    </source>
</evidence>
<dbReference type="CDD" id="cd00130">
    <property type="entry name" value="PAS"/>
    <property type="match status" value="2"/>
</dbReference>
<dbReference type="InterPro" id="IPR003594">
    <property type="entry name" value="HATPase_dom"/>
</dbReference>
<dbReference type="InterPro" id="IPR035965">
    <property type="entry name" value="PAS-like_dom_sf"/>
</dbReference>
<dbReference type="SUPFAM" id="SSF81606">
    <property type="entry name" value="PP2C-like"/>
    <property type="match status" value="1"/>
</dbReference>
<keyword evidence="1" id="KW-0378">Hydrolase</keyword>
<name>A0ABY7PI23_9ACTN</name>
<feature type="domain" description="PAS" evidence="3">
    <location>
        <begin position="20"/>
        <end position="68"/>
    </location>
</feature>
<dbReference type="SMART" id="SM00065">
    <property type="entry name" value="GAF"/>
    <property type="match status" value="1"/>
</dbReference>
<keyword evidence="5" id="KW-1185">Reference proteome</keyword>
<dbReference type="InterPro" id="IPR013767">
    <property type="entry name" value="PAS_fold"/>
</dbReference>
<dbReference type="InterPro" id="IPR000014">
    <property type="entry name" value="PAS"/>
</dbReference>
<dbReference type="EMBL" id="CP115300">
    <property type="protein sequence ID" value="WBO69103.1"/>
    <property type="molecule type" value="Genomic_DNA"/>
</dbReference>
<dbReference type="SUPFAM" id="SSF55781">
    <property type="entry name" value="GAF domain-like"/>
    <property type="match status" value="1"/>
</dbReference>
<feature type="region of interest" description="Disordered" evidence="2">
    <location>
        <begin position="1"/>
        <end position="22"/>
    </location>
</feature>
<dbReference type="PANTHER" id="PTHR43156:SF2">
    <property type="entry name" value="STAGE II SPORULATION PROTEIN E"/>
    <property type="match status" value="1"/>
</dbReference>
<reference evidence="4 5" key="1">
    <citation type="submission" date="2022-12" db="EMBL/GenBank/DDBJ databases">
        <authorList>
            <person name="Mo P."/>
        </authorList>
    </citation>
    <scope>NUCLEOTIDE SEQUENCE [LARGE SCALE GENOMIC DNA]</scope>
    <source>
        <strain evidence="4 5">HUAS 2-6</strain>
    </source>
</reference>
<dbReference type="InterPro" id="IPR001932">
    <property type="entry name" value="PPM-type_phosphatase-like_dom"/>
</dbReference>
<dbReference type="NCBIfam" id="TIGR00229">
    <property type="entry name" value="sensory_box"/>
    <property type="match status" value="2"/>
</dbReference>
<evidence type="ECO:0000259" key="3">
    <source>
        <dbReference type="PROSITE" id="PS50112"/>
    </source>
</evidence>
<sequence>MDRAPESNAESPSMGPGDPFDASTDAAAVISAHGMVIGWTRGATALLGYQEQEVVGGSARRLLAMPEDPARLAGIVGRCRAGSGWSGRITVSHRDGRALDVELRVSASFRVGDGECFLVSAREQHRRWTMGQSVLDGFLTRSPVGMAVMDRELRYVWLNDTLEHFGGVPRDERLGRRLSELLPGLQAEALEGLMRKVFATGLPVTDYEYEGWSWADPHRRHAYSTSFFPLVDGDDTITGVCYMVQDVTERWHARQLLTLVNEAGTAIGRTLDVRATAQELADFAVPSFADFVVVDLLEPVLSTEGHGAWLPDAGPAPARPLMCRAAMRSVREGAPEAVAQVGDAVDFVPPPHDANLLIEGEPLLIPVLDPSDDLWATQEPLRTAKIREYGVHSLIAVPMRARNTVLGLTTFARSLNQVSFGPDDVLVARELVARAAVCLDNARRYTREHTAAVTLQRSLLPPALTGGTALEVASSYLPADPSGGVGGDWFDVIPLSGARMGLVVGDVVGHGIAAAASMGRLRTAVQTLAEMEMPPDELLAHLDDLVLRLSDEETAAGAAARTTATFIGATCLYAVYDPVTRRCALARAGHPPPVVVTPDGQAGFPEIPAGPPLGLGGMSFEATEIELAENSLLGLYTDGLVAGPGHDMERGMARLGEVLARTDGDLAALCTSAVRQLVPVPQPDDIALLLTRTHALGADHVASWDVPPDPAAVGELRARATRQVRDWGLEELVLTTELVVSELVTNAIRYAAPPIQLRLLRDAHLTCEVSDASSTAPRLRHARITDEGGRGLFLVAQLALRWGARYTDQGKVIWAEQEIP</sequence>
<dbReference type="PANTHER" id="PTHR43156">
    <property type="entry name" value="STAGE II SPORULATION PROTEIN E-RELATED"/>
    <property type="match status" value="1"/>
</dbReference>
<dbReference type="InterPro" id="IPR036457">
    <property type="entry name" value="PPM-type-like_dom_sf"/>
</dbReference>
<gene>
    <name evidence="4" type="ORF">O1G22_04175</name>
</gene>
<dbReference type="Proteomes" id="UP001212326">
    <property type="component" value="Chromosome"/>
</dbReference>
<dbReference type="PROSITE" id="PS50112">
    <property type="entry name" value="PAS"/>
    <property type="match status" value="1"/>
</dbReference>
<proteinExistence type="predicted"/>
<dbReference type="CDD" id="cd16936">
    <property type="entry name" value="HATPase_RsbW-like"/>
    <property type="match status" value="1"/>
</dbReference>
<dbReference type="InterPro" id="IPR036890">
    <property type="entry name" value="HATPase_C_sf"/>
</dbReference>
<accession>A0ABY7PI23</accession>
<evidence type="ECO:0000256" key="2">
    <source>
        <dbReference type="SAM" id="MobiDB-lite"/>
    </source>
</evidence>
<dbReference type="SUPFAM" id="SSF55874">
    <property type="entry name" value="ATPase domain of HSP90 chaperone/DNA topoisomerase II/histidine kinase"/>
    <property type="match status" value="1"/>
</dbReference>
<dbReference type="InterPro" id="IPR052016">
    <property type="entry name" value="Bact_Sigma-Reg"/>
</dbReference>
<dbReference type="InterPro" id="IPR003018">
    <property type="entry name" value="GAF"/>
</dbReference>
<dbReference type="Pfam" id="PF00989">
    <property type="entry name" value="PAS"/>
    <property type="match status" value="1"/>
</dbReference>
<organism evidence="4 5">
    <name type="scientific">Streptomyces camelliae</name>
    <dbReference type="NCBI Taxonomy" id="3004093"/>
    <lineage>
        <taxon>Bacteria</taxon>
        <taxon>Bacillati</taxon>
        <taxon>Actinomycetota</taxon>
        <taxon>Actinomycetes</taxon>
        <taxon>Kitasatosporales</taxon>
        <taxon>Streptomycetaceae</taxon>
        <taxon>Streptomyces</taxon>
    </lineage>
</organism>
<dbReference type="SMART" id="SM00091">
    <property type="entry name" value="PAS"/>
    <property type="match status" value="2"/>
</dbReference>
<dbReference type="RefSeq" id="WP_270086318.1">
    <property type="nucleotide sequence ID" value="NZ_CP115300.1"/>
</dbReference>
<dbReference type="Pfam" id="PF08448">
    <property type="entry name" value="PAS_4"/>
    <property type="match status" value="1"/>
</dbReference>
<dbReference type="SMART" id="SM00331">
    <property type="entry name" value="PP2C_SIG"/>
    <property type="match status" value="1"/>
</dbReference>
<evidence type="ECO:0000313" key="4">
    <source>
        <dbReference type="EMBL" id="WBO69103.1"/>
    </source>
</evidence>
<dbReference type="Pfam" id="PF13581">
    <property type="entry name" value="HATPase_c_2"/>
    <property type="match status" value="1"/>
</dbReference>
<dbReference type="SUPFAM" id="SSF55785">
    <property type="entry name" value="PYP-like sensor domain (PAS domain)"/>
    <property type="match status" value="2"/>
</dbReference>
<dbReference type="InterPro" id="IPR013656">
    <property type="entry name" value="PAS_4"/>
</dbReference>
<dbReference type="InterPro" id="IPR029016">
    <property type="entry name" value="GAF-like_dom_sf"/>
</dbReference>
<evidence type="ECO:0000256" key="1">
    <source>
        <dbReference type="ARBA" id="ARBA00022801"/>
    </source>
</evidence>
<dbReference type="Gene3D" id="3.60.40.10">
    <property type="entry name" value="PPM-type phosphatase domain"/>
    <property type="match status" value="1"/>
</dbReference>
<dbReference type="Pfam" id="PF07228">
    <property type="entry name" value="SpoIIE"/>
    <property type="match status" value="1"/>
</dbReference>